<evidence type="ECO:0000256" key="12">
    <source>
        <dbReference type="ARBA" id="ARBA00023303"/>
    </source>
</evidence>
<keyword evidence="5 13" id="KW-0812">Transmembrane</keyword>
<keyword evidence="12" id="KW-0407">Ion channel</keyword>
<dbReference type="GO" id="GO:0005886">
    <property type="term" value="C:plasma membrane"/>
    <property type="evidence" value="ECO:0007669"/>
    <property type="project" value="UniProtKB-SubCell"/>
</dbReference>
<evidence type="ECO:0000313" key="15">
    <source>
        <dbReference type="EMBL" id="KYQ94228.1"/>
    </source>
</evidence>
<dbReference type="PANTHER" id="PTHR12424">
    <property type="entry name" value="TWEETY-RELATED"/>
    <property type="match status" value="1"/>
</dbReference>
<comment type="caution">
    <text evidence="15">The sequence shown here is derived from an EMBL/GenBank/DDBJ whole genome shotgun (WGS) entry which is preliminary data.</text>
</comment>
<comment type="subcellular location">
    <subcellularLocation>
        <location evidence="1">Cell membrane</location>
        <topology evidence="1">Multi-pass membrane protein</topology>
    </subcellularLocation>
</comment>
<accession>A0A151ZJQ2</accession>
<evidence type="ECO:0000256" key="8">
    <source>
        <dbReference type="ARBA" id="ARBA00023136"/>
    </source>
</evidence>
<evidence type="ECO:0000256" key="5">
    <source>
        <dbReference type="ARBA" id="ARBA00022692"/>
    </source>
</evidence>
<keyword evidence="10" id="KW-0325">Glycoprotein</keyword>
<feature type="signal peptide" evidence="14">
    <location>
        <begin position="1"/>
        <end position="23"/>
    </location>
</feature>
<feature type="transmembrane region" description="Helical" evidence="13">
    <location>
        <begin position="194"/>
        <end position="217"/>
    </location>
</feature>
<keyword evidence="8 13" id="KW-0472">Membrane</keyword>
<keyword evidence="6 13" id="KW-1133">Transmembrane helix</keyword>
<evidence type="ECO:0000256" key="4">
    <source>
        <dbReference type="ARBA" id="ARBA00022475"/>
    </source>
</evidence>
<evidence type="ECO:0000256" key="10">
    <source>
        <dbReference type="ARBA" id="ARBA00023180"/>
    </source>
</evidence>
<dbReference type="FunCoup" id="A0A151ZJQ2">
    <property type="interactions" value="30"/>
</dbReference>
<keyword evidence="16" id="KW-1185">Reference proteome</keyword>
<gene>
    <name evidence="15" type="ORF">DLAC_04522</name>
</gene>
<evidence type="ECO:0000256" key="7">
    <source>
        <dbReference type="ARBA" id="ARBA00023065"/>
    </source>
</evidence>
<dbReference type="InParanoid" id="A0A151ZJQ2"/>
<name>A0A151ZJQ2_TIELA</name>
<evidence type="ECO:0000256" key="6">
    <source>
        <dbReference type="ARBA" id="ARBA00022989"/>
    </source>
</evidence>
<evidence type="ECO:0000256" key="1">
    <source>
        <dbReference type="ARBA" id="ARBA00004651"/>
    </source>
</evidence>
<keyword evidence="7" id="KW-0406">Ion transport</keyword>
<reference evidence="15 16" key="1">
    <citation type="submission" date="2015-12" db="EMBL/GenBank/DDBJ databases">
        <title>Dictyostelia acquired genes for synthesis and detection of signals that induce cell-type specialization by lateral gene transfer from prokaryotes.</title>
        <authorList>
            <person name="Gloeckner G."/>
            <person name="Schaap P."/>
        </authorList>
    </citation>
    <scope>NUCLEOTIDE SEQUENCE [LARGE SCALE GENOMIC DNA]</scope>
    <source>
        <strain evidence="15 16">TK</strain>
    </source>
</reference>
<dbReference type="AlphaFoldDB" id="A0A151ZJQ2"/>
<keyword evidence="4" id="KW-1003">Cell membrane</keyword>
<dbReference type="OMA" id="WIVPSTH"/>
<evidence type="ECO:0000256" key="11">
    <source>
        <dbReference type="ARBA" id="ARBA00023214"/>
    </source>
</evidence>
<keyword evidence="3" id="KW-0813">Transport</keyword>
<keyword evidence="9" id="KW-0869">Chloride channel</keyword>
<keyword evidence="14" id="KW-0732">Signal</keyword>
<dbReference type="Pfam" id="PF04906">
    <property type="entry name" value="Tweety"/>
    <property type="match status" value="1"/>
</dbReference>
<proteinExistence type="inferred from homology"/>
<keyword evidence="11" id="KW-0868">Chloride</keyword>
<feature type="transmembrane region" description="Helical" evidence="13">
    <location>
        <begin position="122"/>
        <end position="148"/>
    </location>
</feature>
<comment type="similarity">
    <text evidence="2">Belongs to the tweety family.</text>
</comment>
<protein>
    <submittedName>
        <fullName evidence="15">Uncharacterized protein</fullName>
    </submittedName>
</protein>
<dbReference type="EMBL" id="LODT01000022">
    <property type="protein sequence ID" value="KYQ94228.1"/>
    <property type="molecule type" value="Genomic_DNA"/>
</dbReference>
<evidence type="ECO:0000313" key="16">
    <source>
        <dbReference type="Proteomes" id="UP000076078"/>
    </source>
</evidence>
<evidence type="ECO:0000256" key="2">
    <source>
        <dbReference type="ARBA" id="ARBA00009849"/>
    </source>
</evidence>
<dbReference type="Proteomes" id="UP000076078">
    <property type="component" value="Unassembled WGS sequence"/>
</dbReference>
<dbReference type="GO" id="GO:0005229">
    <property type="term" value="F:intracellularly calcium-gated chloride channel activity"/>
    <property type="evidence" value="ECO:0007669"/>
    <property type="project" value="TreeGrafter"/>
</dbReference>
<feature type="chain" id="PRO_5007593368" evidence="14">
    <location>
        <begin position="24"/>
        <end position="565"/>
    </location>
</feature>
<evidence type="ECO:0000256" key="13">
    <source>
        <dbReference type="SAM" id="Phobius"/>
    </source>
</evidence>
<evidence type="ECO:0000256" key="3">
    <source>
        <dbReference type="ARBA" id="ARBA00022448"/>
    </source>
</evidence>
<dbReference type="InterPro" id="IPR006990">
    <property type="entry name" value="Tweety"/>
</dbReference>
<dbReference type="GO" id="GO:0034707">
    <property type="term" value="C:chloride channel complex"/>
    <property type="evidence" value="ECO:0007669"/>
    <property type="project" value="UniProtKB-KW"/>
</dbReference>
<sequence length="565" mass="63864">MKFNLLLYIFLIFCFLLISSTLGFKIENNNINNNNNGGTVVDINESSNIDSDSFSLGVDKEIISSNPKISSVNSQSLSAMVQQIYENFPRVDFQGNSINNTFQLNNSSYYQSVILTGLPFDIIIILTLGLTMISVLGFIIINIVHCILNRNPWRKTKKSRVEKSSISILKSEERIRGAPLTTQNEVHTKRLKQIIAMVSSIVLMVGISVLLISNIYINNDLDSAVLLSIDNLSQNLENRVYVEDRIIYESKQLSFYRYLPYDALEVINETKELRNSTVEIQQQVHHYEEIRYKYVFSITIVLFGIMAMGIISVALRFKNLVILFVGLGLMTSATIWSIPATHIPLGVVISDLCPQMNSIVDEAIPATVDKSYINFFVNCTDQHAFDFINLLLDKSIDSYQSKLDYAKNHHLSNNTINSLEKKIGELIDLSNSTTDFLNCTITSNVFQSTKNIVCVNILNSSFLLNIVNILVGLLLLICMVSVIAVYSTTISLEKHKKLYNIIYKIDDDDDEDDNHDYEEKLFYEENRPLLLNINVDDDLQSSSSSSMNSYHDEVDIISSVSSSIN</sequence>
<evidence type="ECO:0000256" key="14">
    <source>
        <dbReference type="SAM" id="SignalP"/>
    </source>
</evidence>
<dbReference type="PANTHER" id="PTHR12424:SF8">
    <property type="entry name" value="PROTEIN TWEETY"/>
    <property type="match status" value="1"/>
</dbReference>
<feature type="transmembrane region" description="Helical" evidence="13">
    <location>
        <begin position="320"/>
        <end position="338"/>
    </location>
</feature>
<feature type="transmembrane region" description="Helical" evidence="13">
    <location>
        <begin position="294"/>
        <end position="315"/>
    </location>
</feature>
<dbReference type="GO" id="GO:0072320">
    <property type="term" value="F:volume-sensitive chloride channel activity"/>
    <property type="evidence" value="ECO:0007669"/>
    <property type="project" value="TreeGrafter"/>
</dbReference>
<evidence type="ECO:0000256" key="9">
    <source>
        <dbReference type="ARBA" id="ARBA00023173"/>
    </source>
</evidence>
<feature type="transmembrane region" description="Helical" evidence="13">
    <location>
        <begin position="466"/>
        <end position="487"/>
    </location>
</feature>
<dbReference type="OrthoDB" id="19747at2759"/>
<organism evidence="15 16">
    <name type="scientific">Tieghemostelium lacteum</name>
    <name type="common">Slime mold</name>
    <name type="synonym">Dictyostelium lacteum</name>
    <dbReference type="NCBI Taxonomy" id="361077"/>
    <lineage>
        <taxon>Eukaryota</taxon>
        <taxon>Amoebozoa</taxon>
        <taxon>Evosea</taxon>
        <taxon>Eumycetozoa</taxon>
        <taxon>Dictyostelia</taxon>
        <taxon>Dictyosteliales</taxon>
        <taxon>Raperosteliaceae</taxon>
        <taxon>Tieghemostelium</taxon>
    </lineage>
</organism>